<dbReference type="OMA" id="VFRVKKI"/>
<dbReference type="FunCoup" id="A0A7N2LNS3">
    <property type="interactions" value="169"/>
</dbReference>
<gene>
    <name evidence="1" type="primary">LOC115990206</name>
</gene>
<reference evidence="1" key="2">
    <citation type="submission" date="2021-01" db="UniProtKB">
        <authorList>
            <consortium name="EnsemblPlants"/>
        </authorList>
    </citation>
    <scope>IDENTIFICATION</scope>
</reference>
<organism evidence="1 2">
    <name type="scientific">Quercus lobata</name>
    <name type="common">Valley oak</name>
    <dbReference type="NCBI Taxonomy" id="97700"/>
    <lineage>
        <taxon>Eukaryota</taxon>
        <taxon>Viridiplantae</taxon>
        <taxon>Streptophyta</taxon>
        <taxon>Embryophyta</taxon>
        <taxon>Tracheophyta</taxon>
        <taxon>Spermatophyta</taxon>
        <taxon>Magnoliopsida</taxon>
        <taxon>eudicotyledons</taxon>
        <taxon>Gunneridae</taxon>
        <taxon>Pentapetalae</taxon>
        <taxon>rosids</taxon>
        <taxon>fabids</taxon>
        <taxon>Fagales</taxon>
        <taxon>Fagaceae</taxon>
        <taxon>Quercus</taxon>
    </lineage>
</organism>
<dbReference type="GeneID" id="115990206"/>
<dbReference type="AlphaFoldDB" id="A0A7N2LNS3"/>
<evidence type="ECO:0000313" key="2">
    <source>
        <dbReference type="Proteomes" id="UP000594261"/>
    </source>
</evidence>
<dbReference type="RefSeq" id="XP_030969912.1">
    <property type="nucleotide sequence ID" value="XM_031114052.1"/>
</dbReference>
<proteinExistence type="predicted"/>
<dbReference type="KEGG" id="qlo:115990206"/>
<evidence type="ECO:0000313" key="1">
    <source>
        <dbReference type="EnsemblPlants" id="QL05p023505:mrna:CDS:1"/>
    </source>
</evidence>
<keyword evidence="2" id="KW-1185">Reference proteome</keyword>
<dbReference type="Gramene" id="QL05p023505:mrna">
    <property type="protein sequence ID" value="QL05p023505:mrna:CDS:1"/>
    <property type="gene ID" value="QL05p023505"/>
</dbReference>
<dbReference type="PANTHER" id="PTHR33168">
    <property type="entry name" value="STRESS INDUCED PROTEIN-RELATED"/>
    <property type="match status" value="1"/>
</dbReference>
<sequence>MDFNTWWNSGGTSFKSSMKYVKNGYERIVSCDIVVSGSKISRWRILWRKFKKEKKKLFNRSSSLEHVPSYDPYTYSQNFDHGSMWTDPDNHCRSFSARFAVPSRIFQKRELIG</sequence>
<accession>A0A7N2LNS3</accession>
<protein>
    <submittedName>
        <fullName evidence="1">Uncharacterized protein</fullName>
    </submittedName>
</protein>
<dbReference type="EMBL" id="LRBV02000005">
    <property type="status" value="NOT_ANNOTATED_CDS"/>
    <property type="molecule type" value="Genomic_DNA"/>
</dbReference>
<name>A0A7N2LNS3_QUELO</name>
<dbReference type="EnsemblPlants" id="QL05p023505:mrna">
    <property type="protein sequence ID" value="QL05p023505:mrna:CDS:1"/>
    <property type="gene ID" value="QL05p023505"/>
</dbReference>
<reference evidence="1 2" key="1">
    <citation type="journal article" date="2016" name="G3 (Bethesda)">
        <title>First Draft Assembly and Annotation of the Genome of a California Endemic Oak Quercus lobata Nee (Fagaceae).</title>
        <authorList>
            <person name="Sork V.L."/>
            <person name="Fitz-Gibbon S.T."/>
            <person name="Puiu D."/>
            <person name="Crepeau M."/>
            <person name="Gugger P.F."/>
            <person name="Sherman R."/>
            <person name="Stevens K."/>
            <person name="Langley C.H."/>
            <person name="Pellegrini M."/>
            <person name="Salzberg S.L."/>
        </authorList>
    </citation>
    <scope>NUCLEOTIDE SEQUENCE [LARGE SCALE GENOMIC DNA]</scope>
    <source>
        <strain evidence="1 2">cv. SW786</strain>
    </source>
</reference>
<dbReference type="InParanoid" id="A0A7N2LNS3"/>
<dbReference type="OrthoDB" id="1688035at2759"/>
<dbReference type="Proteomes" id="UP000594261">
    <property type="component" value="Chromosome 5"/>
</dbReference>